<dbReference type="SUPFAM" id="SSF48498">
    <property type="entry name" value="Tetracyclin repressor-like, C-terminal domain"/>
    <property type="match status" value="1"/>
</dbReference>
<dbReference type="InterPro" id="IPR009057">
    <property type="entry name" value="Homeodomain-like_sf"/>
</dbReference>
<comment type="caution">
    <text evidence="6">The sequence shown here is derived from an EMBL/GenBank/DDBJ whole genome shotgun (WGS) entry which is preliminary data.</text>
</comment>
<evidence type="ECO:0000256" key="2">
    <source>
        <dbReference type="ARBA" id="ARBA00023125"/>
    </source>
</evidence>
<protein>
    <submittedName>
        <fullName evidence="6">TetR/AcrR family transcriptional regulator</fullName>
    </submittedName>
</protein>
<name>A0A418SUB8_9RHOB</name>
<evidence type="ECO:0000313" key="7">
    <source>
        <dbReference type="Proteomes" id="UP000284202"/>
    </source>
</evidence>
<dbReference type="PRINTS" id="PR00455">
    <property type="entry name" value="HTHTETR"/>
</dbReference>
<proteinExistence type="predicted"/>
<dbReference type="InterPro" id="IPR036271">
    <property type="entry name" value="Tet_transcr_reg_TetR-rel_C_sf"/>
</dbReference>
<dbReference type="GO" id="GO:0000976">
    <property type="term" value="F:transcription cis-regulatory region binding"/>
    <property type="evidence" value="ECO:0007669"/>
    <property type="project" value="TreeGrafter"/>
</dbReference>
<reference evidence="7" key="1">
    <citation type="submission" date="2018-09" db="EMBL/GenBank/DDBJ databases">
        <title>Acidovorax cavernicola nov. sp. isolated from Gruta de las Maravillas (Aracena, Spain).</title>
        <authorList>
            <person name="Jurado V."/>
            <person name="Gutierrez-Patricio S."/>
            <person name="Gonzalez-Pimentel J.L."/>
            <person name="Miller A.Z."/>
            <person name="Laiz L."/>
            <person name="Saiz-Jimenez C."/>
        </authorList>
    </citation>
    <scope>NUCLEOTIDE SEQUENCE [LARGE SCALE GENOMIC DNA]</scope>
    <source>
        <strain evidence="7">1011MAR3C25</strain>
    </source>
</reference>
<evidence type="ECO:0000256" key="4">
    <source>
        <dbReference type="PROSITE-ProRule" id="PRU00335"/>
    </source>
</evidence>
<evidence type="ECO:0000256" key="3">
    <source>
        <dbReference type="ARBA" id="ARBA00023163"/>
    </source>
</evidence>
<accession>A0A418SUB8</accession>
<sequence>MHKMTKARRADGKATRKRILQTAGELIAVNGFAGTPNKMVAAKAGADMASINYHFGNRNGLYQAVLVEAHRRIIDRADIERIASSKLPARDKLRTLIEFFVASGSGSDRWPVIVLFRELLAPGPHIEVLRDVEVVPKLLLVLPILGEITSLPPDDPALWSCLPCVGAPCLALLLVGRHLPFSEIMLDLSREELVEHLHTFAVGGLEAVGDRYRQKLIKRAETGPDYSALD</sequence>
<dbReference type="InterPro" id="IPR050109">
    <property type="entry name" value="HTH-type_TetR-like_transc_reg"/>
</dbReference>
<dbReference type="Pfam" id="PF00440">
    <property type="entry name" value="TetR_N"/>
    <property type="match status" value="1"/>
</dbReference>
<organism evidence="6 7">
    <name type="scientific">Paracoccus onubensis</name>
    <dbReference type="NCBI Taxonomy" id="1675788"/>
    <lineage>
        <taxon>Bacteria</taxon>
        <taxon>Pseudomonadati</taxon>
        <taxon>Pseudomonadota</taxon>
        <taxon>Alphaproteobacteria</taxon>
        <taxon>Rhodobacterales</taxon>
        <taxon>Paracoccaceae</taxon>
        <taxon>Paracoccus</taxon>
    </lineage>
</organism>
<dbReference type="PROSITE" id="PS50977">
    <property type="entry name" value="HTH_TETR_2"/>
    <property type="match status" value="1"/>
</dbReference>
<dbReference type="Proteomes" id="UP000284202">
    <property type="component" value="Unassembled WGS sequence"/>
</dbReference>
<feature type="DNA-binding region" description="H-T-H motif" evidence="4">
    <location>
        <begin position="36"/>
        <end position="55"/>
    </location>
</feature>
<dbReference type="AlphaFoldDB" id="A0A418SUB8"/>
<evidence type="ECO:0000259" key="5">
    <source>
        <dbReference type="PROSITE" id="PS50977"/>
    </source>
</evidence>
<keyword evidence="3" id="KW-0804">Transcription</keyword>
<dbReference type="OrthoDB" id="2356263at2"/>
<gene>
    <name evidence="6" type="ORF">D3P04_13135</name>
</gene>
<dbReference type="Gene3D" id="1.10.357.10">
    <property type="entry name" value="Tetracycline Repressor, domain 2"/>
    <property type="match status" value="1"/>
</dbReference>
<keyword evidence="1" id="KW-0805">Transcription regulation</keyword>
<dbReference type="EMBL" id="QZCG01000008">
    <property type="protein sequence ID" value="RJE84586.1"/>
    <property type="molecule type" value="Genomic_DNA"/>
</dbReference>
<dbReference type="GO" id="GO:0003700">
    <property type="term" value="F:DNA-binding transcription factor activity"/>
    <property type="evidence" value="ECO:0007669"/>
    <property type="project" value="TreeGrafter"/>
</dbReference>
<dbReference type="SUPFAM" id="SSF46689">
    <property type="entry name" value="Homeodomain-like"/>
    <property type="match status" value="1"/>
</dbReference>
<feature type="domain" description="HTH tetR-type" evidence="5">
    <location>
        <begin position="13"/>
        <end position="73"/>
    </location>
</feature>
<evidence type="ECO:0000256" key="1">
    <source>
        <dbReference type="ARBA" id="ARBA00023015"/>
    </source>
</evidence>
<evidence type="ECO:0000313" key="6">
    <source>
        <dbReference type="EMBL" id="RJE84586.1"/>
    </source>
</evidence>
<keyword evidence="2 4" id="KW-0238">DNA-binding</keyword>
<keyword evidence="7" id="KW-1185">Reference proteome</keyword>
<dbReference type="InterPro" id="IPR001647">
    <property type="entry name" value="HTH_TetR"/>
</dbReference>
<dbReference type="PANTHER" id="PTHR30055:SF234">
    <property type="entry name" value="HTH-TYPE TRANSCRIPTIONAL REGULATOR BETI"/>
    <property type="match status" value="1"/>
</dbReference>
<dbReference type="PANTHER" id="PTHR30055">
    <property type="entry name" value="HTH-TYPE TRANSCRIPTIONAL REGULATOR RUTR"/>
    <property type="match status" value="1"/>
</dbReference>